<evidence type="ECO:0000256" key="6">
    <source>
        <dbReference type="ARBA" id="ARBA00023002"/>
    </source>
</evidence>
<evidence type="ECO:0000256" key="1">
    <source>
        <dbReference type="ARBA" id="ARBA00001917"/>
    </source>
</evidence>
<evidence type="ECO:0000313" key="9">
    <source>
        <dbReference type="Proteomes" id="UP000002508"/>
    </source>
</evidence>
<evidence type="ECO:0000256" key="5">
    <source>
        <dbReference type="ARBA" id="ARBA00022975"/>
    </source>
</evidence>
<dbReference type="InterPro" id="IPR005720">
    <property type="entry name" value="Dihydroorotate_DH_cat"/>
</dbReference>
<dbReference type="Proteomes" id="UP000002508">
    <property type="component" value="Chromosome"/>
</dbReference>
<dbReference type="eggNOG" id="COG0167">
    <property type="taxonomic scope" value="Bacteria"/>
</dbReference>
<name>B8G6V4_CHLAD</name>
<dbReference type="GO" id="GO:0005737">
    <property type="term" value="C:cytoplasm"/>
    <property type="evidence" value="ECO:0007669"/>
    <property type="project" value="InterPro"/>
</dbReference>
<dbReference type="STRING" id="326427.Cagg_3055"/>
<dbReference type="InterPro" id="IPR050074">
    <property type="entry name" value="DHO_dehydrogenase"/>
</dbReference>
<dbReference type="EMBL" id="CP001337">
    <property type="protein sequence ID" value="ACL25913.1"/>
    <property type="molecule type" value="Genomic_DNA"/>
</dbReference>
<dbReference type="SUPFAM" id="SSF51395">
    <property type="entry name" value="FMN-linked oxidoreductases"/>
    <property type="match status" value="1"/>
</dbReference>
<dbReference type="GO" id="GO:0004152">
    <property type="term" value="F:dihydroorotate dehydrogenase activity"/>
    <property type="evidence" value="ECO:0007669"/>
    <property type="project" value="InterPro"/>
</dbReference>
<accession>B8G6V4</accession>
<protein>
    <submittedName>
        <fullName evidence="8">Dihydroorotate dehydrogenase</fullName>
    </submittedName>
</protein>
<keyword evidence="3" id="KW-0285">Flavoprotein</keyword>
<comment type="cofactor">
    <cofactor evidence="1">
        <name>FMN</name>
        <dbReference type="ChEBI" id="CHEBI:58210"/>
    </cofactor>
</comment>
<keyword evidence="6" id="KW-0560">Oxidoreductase</keyword>
<dbReference type="KEGG" id="cag:Cagg_3055"/>
<organism evidence="8 9">
    <name type="scientific">Chloroflexus aggregans (strain MD-66 / DSM 9485)</name>
    <dbReference type="NCBI Taxonomy" id="326427"/>
    <lineage>
        <taxon>Bacteria</taxon>
        <taxon>Bacillati</taxon>
        <taxon>Chloroflexota</taxon>
        <taxon>Chloroflexia</taxon>
        <taxon>Chloroflexales</taxon>
        <taxon>Chloroflexineae</taxon>
        <taxon>Chloroflexaceae</taxon>
        <taxon>Chloroflexus</taxon>
    </lineage>
</organism>
<evidence type="ECO:0000259" key="7">
    <source>
        <dbReference type="Pfam" id="PF01180"/>
    </source>
</evidence>
<dbReference type="HOGENOM" id="CLU_042042_2_0_0"/>
<dbReference type="GO" id="GO:0044205">
    <property type="term" value="P:'de novo' UMP biosynthetic process"/>
    <property type="evidence" value="ECO:0007669"/>
    <property type="project" value="UniProtKB-UniPathway"/>
</dbReference>
<evidence type="ECO:0000256" key="4">
    <source>
        <dbReference type="ARBA" id="ARBA00022643"/>
    </source>
</evidence>
<dbReference type="Pfam" id="PF01180">
    <property type="entry name" value="DHO_dh"/>
    <property type="match status" value="1"/>
</dbReference>
<keyword evidence="9" id="KW-1185">Reference proteome</keyword>
<dbReference type="GO" id="GO:0006207">
    <property type="term" value="P:'de novo' pyrimidine nucleobase biosynthetic process"/>
    <property type="evidence" value="ECO:0007669"/>
    <property type="project" value="TreeGrafter"/>
</dbReference>
<sequence>MIDLAPHNPHTLTITTPVIAAAGSLGDVVGVARWLGLTHPHSDHGLGAIISSTVTVAGRRGQPQMLATPAGVLYHHGNASLSVKQVRERLAPRWAGYHVPVLVSIAGAEAATVAAALDGVAGVAGFEVALPALTAAEAAQRVAAVRRATLLPLIVRLPGELPDPVAVAQASIAAGADAIALIGGLPACMPQADGRLVYGRLGGPAIFPLALRMVAAVAAAVSAPVIGMGGVAAPDHARTMFHVGAQAVALASALVTDLRRAKLIADAVGASD</sequence>
<dbReference type="InterPro" id="IPR012135">
    <property type="entry name" value="Dihydroorotate_DH_1_2"/>
</dbReference>
<dbReference type="PIRSF" id="PIRSF000164">
    <property type="entry name" value="DHO_oxidase"/>
    <property type="match status" value="1"/>
</dbReference>
<dbReference type="PANTHER" id="PTHR48109:SF1">
    <property type="entry name" value="DIHYDROOROTATE DEHYDROGENASE (FUMARATE)"/>
    <property type="match status" value="1"/>
</dbReference>
<gene>
    <name evidence="8" type="ordered locus">Cagg_3055</name>
</gene>
<dbReference type="Gene3D" id="3.20.20.70">
    <property type="entry name" value="Aldolase class I"/>
    <property type="match status" value="1"/>
</dbReference>
<keyword evidence="4" id="KW-0288">FMN</keyword>
<proteinExistence type="predicted"/>
<evidence type="ECO:0000313" key="8">
    <source>
        <dbReference type="EMBL" id="ACL25913.1"/>
    </source>
</evidence>
<dbReference type="AlphaFoldDB" id="B8G6V4"/>
<comment type="pathway">
    <text evidence="2">Pyrimidine metabolism; UMP biosynthesis via de novo pathway.</text>
</comment>
<dbReference type="InterPro" id="IPR013785">
    <property type="entry name" value="Aldolase_TIM"/>
</dbReference>
<evidence type="ECO:0000256" key="2">
    <source>
        <dbReference type="ARBA" id="ARBA00004725"/>
    </source>
</evidence>
<dbReference type="OrthoDB" id="9794954at2"/>
<evidence type="ECO:0000256" key="3">
    <source>
        <dbReference type="ARBA" id="ARBA00022630"/>
    </source>
</evidence>
<dbReference type="UniPathway" id="UPA00070"/>
<dbReference type="PANTHER" id="PTHR48109">
    <property type="entry name" value="DIHYDROOROTATE DEHYDROGENASE (QUINONE), MITOCHONDRIAL-RELATED"/>
    <property type="match status" value="1"/>
</dbReference>
<feature type="domain" description="Dihydroorotate dehydrogenase catalytic" evidence="7">
    <location>
        <begin position="13"/>
        <end position="257"/>
    </location>
</feature>
<dbReference type="RefSeq" id="WP_015941765.1">
    <property type="nucleotide sequence ID" value="NC_011831.1"/>
</dbReference>
<reference evidence="8" key="1">
    <citation type="submission" date="2008-12" db="EMBL/GenBank/DDBJ databases">
        <title>Complete sequence of Chloroflexus aggregans DSM 9485.</title>
        <authorList>
            <consortium name="US DOE Joint Genome Institute"/>
            <person name="Lucas S."/>
            <person name="Copeland A."/>
            <person name="Lapidus A."/>
            <person name="Glavina del Rio T."/>
            <person name="Dalin E."/>
            <person name="Tice H."/>
            <person name="Pitluck S."/>
            <person name="Foster B."/>
            <person name="Larimer F."/>
            <person name="Land M."/>
            <person name="Hauser L."/>
            <person name="Kyrpides N."/>
            <person name="Mikhailova N."/>
            <person name="Bryant D."/>
            <person name="Richardson P."/>
        </authorList>
    </citation>
    <scope>NUCLEOTIDE SEQUENCE</scope>
    <source>
        <strain evidence="8">DSM 9485</strain>
    </source>
</reference>
<keyword evidence="5" id="KW-0665">Pyrimidine biosynthesis</keyword>